<sequence>MEAEELVTIICITYNQEKWIEETLASVKEQEYYYKELIIIDNGSTDGTVEKIKFWLSQNASFLSVSTHFLNEQKPYCQLFNDYLIKAKGKYLVDLSGDDVLFPDHISRSVQELRVAPFAAFSFSDAYILNQINEISTFYPRNQAGDLKEEVLLTNIYETLVKRNFICSPTMVFHTDILRRNGGYDEELFYEDFDVQVRLARNYPLVFSDHIGVLKRKHAASMSEGQYKRYDSKMLPTTVKVCLKIEAMNQSEEENKALGERVMYELKHALWSANFDSARELAELGGRIGMRSLRFKLFRFWAKKRWDISWLYEKLT</sequence>
<comment type="caution">
    <text evidence="2">The sequence shown here is derived from an EMBL/GenBank/DDBJ whole genome shotgun (WGS) entry which is preliminary data.</text>
</comment>
<dbReference type="InterPro" id="IPR029044">
    <property type="entry name" value="Nucleotide-diphossugar_trans"/>
</dbReference>
<organism evidence="2 3">
    <name type="scientific">Algoriphagus confluentis</name>
    <dbReference type="NCBI Taxonomy" id="1697556"/>
    <lineage>
        <taxon>Bacteria</taxon>
        <taxon>Pseudomonadati</taxon>
        <taxon>Bacteroidota</taxon>
        <taxon>Cytophagia</taxon>
        <taxon>Cytophagales</taxon>
        <taxon>Cyclobacteriaceae</taxon>
        <taxon>Algoriphagus</taxon>
    </lineage>
</organism>
<dbReference type="Gene3D" id="3.90.550.10">
    <property type="entry name" value="Spore Coat Polysaccharide Biosynthesis Protein SpsA, Chain A"/>
    <property type="match status" value="1"/>
</dbReference>
<reference evidence="2 3" key="1">
    <citation type="submission" date="2023-08" db="EMBL/GenBank/DDBJ databases">
        <title>Draft genome sequence of Algoriphagus confluentis.</title>
        <authorList>
            <person name="Takatani N."/>
            <person name="Hosokawa M."/>
            <person name="Sawabe T."/>
        </authorList>
    </citation>
    <scope>NUCLEOTIDE SEQUENCE [LARGE SCALE GENOMIC DNA]</scope>
    <source>
        <strain evidence="2 3">NBRC 111222</strain>
    </source>
</reference>
<name>A0ABQ6PRH8_9BACT</name>
<protein>
    <recommendedName>
        <fullName evidence="1">Glycosyltransferase 2-like domain-containing protein</fullName>
    </recommendedName>
</protein>
<accession>A0ABQ6PRH8</accession>
<gene>
    <name evidence="2" type="ORF">Aconfl_31700</name>
</gene>
<evidence type="ECO:0000259" key="1">
    <source>
        <dbReference type="Pfam" id="PF00535"/>
    </source>
</evidence>
<feature type="domain" description="Glycosyltransferase 2-like" evidence="1">
    <location>
        <begin position="8"/>
        <end position="118"/>
    </location>
</feature>
<evidence type="ECO:0000313" key="3">
    <source>
        <dbReference type="Proteomes" id="UP001338309"/>
    </source>
</evidence>
<dbReference type="InterPro" id="IPR001173">
    <property type="entry name" value="Glyco_trans_2-like"/>
</dbReference>
<dbReference type="RefSeq" id="WP_338225236.1">
    <property type="nucleotide sequence ID" value="NZ_BTPD01000010.1"/>
</dbReference>
<keyword evidence="3" id="KW-1185">Reference proteome</keyword>
<dbReference type="EMBL" id="BTPD01000010">
    <property type="protein sequence ID" value="GMQ30527.1"/>
    <property type="molecule type" value="Genomic_DNA"/>
</dbReference>
<dbReference type="SUPFAM" id="SSF53448">
    <property type="entry name" value="Nucleotide-diphospho-sugar transferases"/>
    <property type="match status" value="1"/>
</dbReference>
<proteinExistence type="predicted"/>
<dbReference type="Pfam" id="PF00535">
    <property type="entry name" value="Glycos_transf_2"/>
    <property type="match status" value="1"/>
</dbReference>
<dbReference type="PANTHER" id="PTHR22916">
    <property type="entry name" value="GLYCOSYLTRANSFERASE"/>
    <property type="match status" value="1"/>
</dbReference>
<dbReference type="Proteomes" id="UP001338309">
    <property type="component" value="Unassembled WGS sequence"/>
</dbReference>
<evidence type="ECO:0000313" key="2">
    <source>
        <dbReference type="EMBL" id="GMQ30527.1"/>
    </source>
</evidence>